<dbReference type="EMBL" id="QFFZ01000115">
    <property type="protein sequence ID" value="TEB06293.1"/>
    <property type="molecule type" value="Genomic_DNA"/>
</dbReference>
<organism evidence="1 2">
    <name type="scientific">Pelotomaculum propionicicum</name>
    <dbReference type="NCBI Taxonomy" id="258475"/>
    <lineage>
        <taxon>Bacteria</taxon>
        <taxon>Bacillati</taxon>
        <taxon>Bacillota</taxon>
        <taxon>Clostridia</taxon>
        <taxon>Eubacteriales</taxon>
        <taxon>Desulfotomaculaceae</taxon>
        <taxon>Pelotomaculum</taxon>
    </lineage>
</organism>
<dbReference type="Proteomes" id="UP000297597">
    <property type="component" value="Unassembled WGS sequence"/>
</dbReference>
<evidence type="ECO:0000313" key="1">
    <source>
        <dbReference type="EMBL" id="TEB06293.1"/>
    </source>
</evidence>
<evidence type="ECO:0000313" key="2">
    <source>
        <dbReference type="Proteomes" id="UP000297597"/>
    </source>
</evidence>
<accession>A0A4Y7RC48</accession>
<gene>
    <name evidence="1" type="ORF">Pmgp_03789</name>
</gene>
<keyword evidence="2" id="KW-1185">Reference proteome</keyword>
<protein>
    <submittedName>
        <fullName evidence="1">Uncharacterized protein</fullName>
    </submittedName>
</protein>
<reference evidence="1 2" key="1">
    <citation type="journal article" date="2018" name="Environ. Microbiol.">
        <title>Novel energy conservation strategies and behaviour of Pelotomaculum schinkii driving syntrophic propionate catabolism.</title>
        <authorList>
            <person name="Hidalgo-Ahumada C.A.P."/>
            <person name="Nobu M.K."/>
            <person name="Narihiro T."/>
            <person name="Tamaki H."/>
            <person name="Liu W.T."/>
            <person name="Kamagata Y."/>
            <person name="Stams A.J.M."/>
            <person name="Imachi H."/>
            <person name="Sousa D.Z."/>
        </authorList>
    </citation>
    <scope>NUCLEOTIDE SEQUENCE [LARGE SCALE GENOMIC DNA]</scope>
    <source>
        <strain evidence="1 2">MGP</strain>
    </source>
</reference>
<dbReference type="RefSeq" id="WP_192903038.1">
    <property type="nucleotide sequence ID" value="NZ_QFFZ01000115.1"/>
</dbReference>
<proteinExistence type="predicted"/>
<sequence length="50" mass="5716">MSKNPVKTAYVYDEKYGWINVSLFITTAKAKLENIEKQLKLNGCLKPVKV</sequence>
<name>A0A4Y7RC48_9FIRM</name>
<dbReference type="AlphaFoldDB" id="A0A4Y7RC48"/>
<comment type="caution">
    <text evidence="1">The sequence shown here is derived from an EMBL/GenBank/DDBJ whole genome shotgun (WGS) entry which is preliminary data.</text>
</comment>